<dbReference type="CDD" id="cd00293">
    <property type="entry name" value="USP-like"/>
    <property type="match status" value="2"/>
</dbReference>
<gene>
    <name evidence="3" type="ORF">J2753_000721</name>
</gene>
<protein>
    <submittedName>
        <fullName evidence="3">Nucleotide-binding universal stress UspA family protein</fullName>
    </submittedName>
</protein>
<dbReference type="AlphaFoldDB" id="A0A8T4GYQ7"/>
<comment type="similarity">
    <text evidence="1">Belongs to the universal stress protein A family.</text>
</comment>
<proteinExistence type="inferred from homology"/>
<name>A0A8T4GYQ7_9EURY</name>
<organism evidence="3 4">
    <name type="scientific">Halolamina salifodinae</name>
    <dbReference type="NCBI Taxonomy" id="1202767"/>
    <lineage>
        <taxon>Archaea</taxon>
        <taxon>Methanobacteriati</taxon>
        <taxon>Methanobacteriota</taxon>
        <taxon>Stenosarchaea group</taxon>
        <taxon>Halobacteria</taxon>
        <taxon>Halobacteriales</taxon>
        <taxon>Haloferacaceae</taxon>
    </lineage>
</organism>
<evidence type="ECO:0000313" key="4">
    <source>
        <dbReference type="Proteomes" id="UP000823736"/>
    </source>
</evidence>
<dbReference type="PANTHER" id="PTHR46268:SF6">
    <property type="entry name" value="UNIVERSAL STRESS PROTEIN UP12"/>
    <property type="match status" value="1"/>
</dbReference>
<keyword evidence="4" id="KW-1185">Reference proteome</keyword>
<evidence type="ECO:0000259" key="2">
    <source>
        <dbReference type="Pfam" id="PF00582"/>
    </source>
</evidence>
<dbReference type="PRINTS" id="PR01438">
    <property type="entry name" value="UNVRSLSTRESS"/>
</dbReference>
<dbReference type="InterPro" id="IPR006015">
    <property type="entry name" value="Universal_stress_UspA"/>
</dbReference>
<dbReference type="RefSeq" id="WP_209490503.1">
    <property type="nucleotide sequence ID" value="NZ_JAGGLC010000001.1"/>
</dbReference>
<reference evidence="3" key="1">
    <citation type="submission" date="2021-03" db="EMBL/GenBank/DDBJ databases">
        <title>Genomic Encyclopedia of Type Strains, Phase IV (KMG-IV): sequencing the most valuable type-strain genomes for metagenomic binning, comparative biology and taxonomic classification.</title>
        <authorList>
            <person name="Goeker M."/>
        </authorList>
    </citation>
    <scope>NUCLEOTIDE SEQUENCE</scope>
    <source>
        <strain evidence="3">DSM 26232</strain>
    </source>
</reference>
<evidence type="ECO:0000313" key="3">
    <source>
        <dbReference type="EMBL" id="MBP1986248.1"/>
    </source>
</evidence>
<dbReference type="Pfam" id="PF00582">
    <property type="entry name" value="Usp"/>
    <property type="match status" value="2"/>
</dbReference>
<feature type="domain" description="UspA" evidence="2">
    <location>
        <begin position="145"/>
        <end position="289"/>
    </location>
</feature>
<accession>A0A8T4GYQ7</accession>
<comment type="caution">
    <text evidence="3">The sequence shown here is derived from an EMBL/GenBank/DDBJ whole genome shotgun (WGS) entry which is preliminary data.</text>
</comment>
<dbReference type="InterPro" id="IPR014729">
    <property type="entry name" value="Rossmann-like_a/b/a_fold"/>
</dbReference>
<feature type="domain" description="UspA" evidence="2">
    <location>
        <begin position="1"/>
        <end position="136"/>
    </location>
</feature>
<dbReference type="InterPro" id="IPR006016">
    <property type="entry name" value="UspA"/>
</dbReference>
<dbReference type="OrthoDB" id="105697at2157"/>
<dbReference type="PANTHER" id="PTHR46268">
    <property type="entry name" value="STRESS RESPONSE PROTEIN NHAX"/>
    <property type="match status" value="1"/>
</dbReference>
<evidence type="ECO:0000256" key="1">
    <source>
        <dbReference type="ARBA" id="ARBA00008791"/>
    </source>
</evidence>
<sequence>MYEQIFIGVDGSEESERAAKRGIELASAFDASVTALHVVETSTLDLARDEEASSIRTNRETVFSGVEAAAEDAGRPVATEVVEGSPAKRLTERASDSGADLVVLGRQGASGIGERLLGSVTERVLSHGDVPVFVVPGEAEPSADYDRLLVPTDGSENAEAALPYAGAFAGRYGSAVDVLNVVDLQEAGGAFDAGGLRESFVERLESEGEAAAERAAAAVQEDAPDADVETVVERARTRSAAELIRDRVADRGIDLVVMGSRGRSTVEQKLLGSVAAGVLQTVDVPVLVAPEA</sequence>
<dbReference type="Gene3D" id="3.40.50.620">
    <property type="entry name" value="HUPs"/>
    <property type="match status" value="2"/>
</dbReference>
<dbReference type="SUPFAM" id="SSF52402">
    <property type="entry name" value="Adenine nucleotide alpha hydrolases-like"/>
    <property type="match status" value="2"/>
</dbReference>
<dbReference type="Proteomes" id="UP000823736">
    <property type="component" value="Unassembled WGS sequence"/>
</dbReference>
<dbReference type="EMBL" id="JAGGLC010000001">
    <property type="protein sequence ID" value="MBP1986248.1"/>
    <property type="molecule type" value="Genomic_DNA"/>
</dbReference>